<organism evidence="2">
    <name type="scientific">Tetraselmis sp. GSL018</name>
    <dbReference type="NCBI Taxonomy" id="582737"/>
    <lineage>
        <taxon>Eukaryota</taxon>
        <taxon>Viridiplantae</taxon>
        <taxon>Chlorophyta</taxon>
        <taxon>core chlorophytes</taxon>
        <taxon>Chlorodendrophyceae</taxon>
        <taxon>Chlorodendrales</taxon>
        <taxon>Chlorodendraceae</taxon>
        <taxon>Tetraselmis</taxon>
    </lineage>
</organism>
<proteinExistence type="predicted"/>
<feature type="signal peptide" evidence="1">
    <location>
        <begin position="1"/>
        <end position="16"/>
    </location>
</feature>
<evidence type="ECO:0000256" key="1">
    <source>
        <dbReference type="SAM" id="SignalP"/>
    </source>
</evidence>
<keyword evidence="1" id="KW-0732">Signal</keyword>
<feature type="chain" id="PRO_5005157137" evidence="1">
    <location>
        <begin position="17"/>
        <end position="149"/>
    </location>
</feature>
<accession>A0A061QJA2</accession>
<protein>
    <submittedName>
        <fullName evidence="2">Uncharacterized protein</fullName>
    </submittedName>
</protein>
<reference evidence="2" key="1">
    <citation type="submission" date="2014-05" db="EMBL/GenBank/DDBJ databases">
        <title>The transcriptome of the halophilic microalga Tetraselmis sp. GSL018 isolated from the Great Salt Lake, Utah.</title>
        <authorList>
            <person name="Jinkerson R.E."/>
            <person name="D'Adamo S."/>
            <person name="Posewitz M.C."/>
        </authorList>
    </citation>
    <scope>NUCLEOTIDE SEQUENCE</scope>
    <source>
        <strain evidence="2">GSL018</strain>
    </source>
</reference>
<dbReference type="AlphaFoldDB" id="A0A061QJA2"/>
<dbReference type="EMBL" id="GBEZ01026585">
    <property type="protein sequence ID" value="JAC60637.1"/>
    <property type="molecule type" value="Transcribed_RNA"/>
</dbReference>
<sequence>MFLAGGALGIIQSALDLCLTLPRYNLNDQYCWSVLLSQGLSRNTTAFSGTHVIPHRFTTHPSCVVVGGSRVMLLPAVIWNRIYSYKKGSFCGTPANTRIYHFTGIRKKYISEAALHQSRHGVNNLKPKQSCVKKPPTIRELPPKAHCNF</sequence>
<name>A0A061QJA2_9CHLO</name>
<evidence type="ECO:0000313" key="2">
    <source>
        <dbReference type="EMBL" id="JAC60637.1"/>
    </source>
</evidence>
<gene>
    <name evidence="2" type="ORF">TSPGSL018_28445</name>
</gene>